<dbReference type="AlphaFoldDB" id="A0A3S1AQL3"/>
<dbReference type="RefSeq" id="WP_127080875.1">
    <property type="nucleotide sequence ID" value="NZ_RSCL01000005.1"/>
</dbReference>
<dbReference type="EMBL" id="RSCL01000005">
    <property type="protein sequence ID" value="RUT07016.1"/>
    <property type="molecule type" value="Genomic_DNA"/>
</dbReference>
<gene>
    <name evidence="1" type="ORF">DSM106972_022770</name>
</gene>
<evidence type="ECO:0000313" key="1">
    <source>
        <dbReference type="EMBL" id="RUT07016.1"/>
    </source>
</evidence>
<keyword evidence="2" id="KW-1185">Reference proteome</keyword>
<accession>A0A3S1AQL3</accession>
<reference evidence="1" key="1">
    <citation type="submission" date="2018-12" db="EMBL/GenBank/DDBJ databases">
        <authorList>
            <person name="Will S."/>
            <person name="Neumann-Schaal M."/>
            <person name="Henke P."/>
        </authorList>
    </citation>
    <scope>NUCLEOTIDE SEQUENCE</scope>
    <source>
        <strain evidence="1">PCC 7102</strain>
    </source>
</reference>
<dbReference type="OrthoDB" id="2617173at2"/>
<evidence type="ECO:0000313" key="2">
    <source>
        <dbReference type="Proteomes" id="UP000271624"/>
    </source>
</evidence>
<dbReference type="Proteomes" id="UP000271624">
    <property type="component" value="Unassembled WGS sequence"/>
</dbReference>
<protein>
    <submittedName>
        <fullName evidence="1">Uncharacterized protein</fullName>
    </submittedName>
</protein>
<proteinExistence type="predicted"/>
<name>A0A3S1AQL3_9CYAN</name>
<sequence>MSNLYELISKIQKRPSMYLGKPAISNLRSCIAGYILARRELAVAQTEQEKGFTEFQSWVQEKFNISSSQSWDKIILFYSEDEREALERFFELFQEYLKLNHLEFKSFDSSSEPFIKS</sequence>
<reference evidence="1" key="2">
    <citation type="journal article" date="2019" name="Genome Biol. Evol.">
        <title>Day and night: Metabolic profiles and evolutionary relationships of six axenic non-marine cyanobacteria.</title>
        <authorList>
            <person name="Will S.E."/>
            <person name="Henke P."/>
            <person name="Boedeker C."/>
            <person name="Huang S."/>
            <person name="Brinkmann H."/>
            <person name="Rohde M."/>
            <person name="Jarek M."/>
            <person name="Friedl T."/>
            <person name="Seufert S."/>
            <person name="Schumacher M."/>
            <person name="Overmann J."/>
            <person name="Neumann-Schaal M."/>
            <person name="Petersen J."/>
        </authorList>
    </citation>
    <scope>NUCLEOTIDE SEQUENCE [LARGE SCALE GENOMIC DNA]</scope>
    <source>
        <strain evidence="1">PCC 7102</strain>
    </source>
</reference>
<comment type="caution">
    <text evidence="1">The sequence shown here is derived from an EMBL/GenBank/DDBJ whole genome shotgun (WGS) entry which is preliminary data.</text>
</comment>
<organism evidence="1 2">
    <name type="scientific">Dulcicalothrix desertica PCC 7102</name>
    <dbReference type="NCBI Taxonomy" id="232991"/>
    <lineage>
        <taxon>Bacteria</taxon>
        <taxon>Bacillati</taxon>
        <taxon>Cyanobacteriota</taxon>
        <taxon>Cyanophyceae</taxon>
        <taxon>Nostocales</taxon>
        <taxon>Calotrichaceae</taxon>
        <taxon>Dulcicalothrix</taxon>
    </lineage>
</organism>